<keyword evidence="4" id="KW-1185">Reference proteome</keyword>
<organism evidence="3 4">
    <name type="scientific">Sodiomyces alkalinus (strain CBS 110278 / VKM F-3762 / F11)</name>
    <name type="common">Alkaliphilic filamentous fungus</name>
    <dbReference type="NCBI Taxonomy" id="1314773"/>
    <lineage>
        <taxon>Eukaryota</taxon>
        <taxon>Fungi</taxon>
        <taxon>Dikarya</taxon>
        <taxon>Ascomycota</taxon>
        <taxon>Pezizomycotina</taxon>
        <taxon>Sordariomycetes</taxon>
        <taxon>Hypocreomycetidae</taxon>
        <taxon>Glomerellales</taxon>
        <taxon>Plectosphaerellaceae</taxon>
        <taxon>Sodiomyces</taxon>
    </lineage>
</organism>
<proteinExistence type="inferred from homology"/>
<dbReference type="SUPFAM" id="SSF56784">
    <property type="entry name" value="HAD-like"/>
    <property type="match status" value="1"/>
</dbReference>
<dbReference type="AlphaFoldDB" id="A0A3N2PJF2"/>
<dbReference type="GeneID" id="39576989"/>
<dbReference type="InterPro" id="IPR023214">
    <property type="entry name" value="HAD_sf"/>
</dbReference>
<dbReference type="Pfam" id="PF00702">
    <property type="entry name" value="Hydrolase"/>
    <property type="match status" value="1"/>
</dbReference>
<name>A0A3N2PJF2_SODAK</name>
<comment type="similarity">
    <text evidence="1">Belongs to the HAD-like hydrolase superfamily. S-2-haloalkanoic acid dehalogenase family.</text>
</comment>
<dbReference type="SFLD" id="SFLDG01129">
    <property type="entry name" value="C1.5:_HAD__Beta-PGM__Phosphata"/>
    <property type="match status" value="1"/>
</dbReference>
<dbReference type="EMBL" id="ML119066">
    <property type="protein sequence ID" value="ROT34645.1"/>
    <property type="molecule type" value="Genomic_DNA"/>
</dbReference>
<dbReference type="Gene3D" id="1.10.150.240">
    <property type="entry name" value="Putative phosphatase, domain 2"/>
    <property type="match status" value="1"/>
</dbReference>
<gene>
    <name evidence="3" type="ORF">SODALDRAFT_285963</name>
</gene>
<dbReference type="PRINTS" id="PR00413">
    <property type="entry name" value="HADHALOGNASE"/>
</dbReference>
<keyword evidence="2" id="KW-0378">Hydrolase</keyword>
<dbReference type="STRING" id="1314773.A0A3N2PJF2"/>
<dbReference type="GO" id="GO:0019120">
    <property type="term" value="F:hydrolase activity, acting on acid halide bonds, in C-halide compounds"/>
    <property type="evidence" value="ECO:0007669"/>
    <property type="project" value="InterPro"/>
</dbReference>
<dbReference type="InterPro" id="IPR051540">
    <property type="entry name" value="S-2-haloacid_dehalogenase"/>
</dbReference>
<evidence type="ECO:0000313" key="3">
    <source>
        <dbReference type="EMBL" id="ROT34645.1"/>
    </source>
</evidence>
<dbReference type="NCBIfam" id="TIGR01428">
    <property type="entry name" value="HAD_type_II"/>
    <property type="match status" value="1"/>
</dbReference>
<evidence type="ECO:0000313" key="4">
    <source>
        <dbReference type="Proteomes" id="UP000272025"/>
    </source>
</evidence>
<dbReference type="PANTHER" id="PTHR43316">
    <property type="entry name" value="HYDROLASE, HALOACID DELAHOGENASE-RELATED"/>
    <property type="match status" value="1"/>
</dbReference>
<dbReference type="Proteomes" id="UP000272025">
    <property type="component" value="Unassembled WGS sequence"/>
</dbReference>
<evidence type="ECO:0000256" key="2">
    <source>
        <dbReference type="ARBA" id="ARBA00022801"/>
    </source>
</evidence>
<dbReference type="InterPro" id="IPR006439">
    <property type="entry name" value="HAD-SF_hydro_IA"/>
</dbReference>
<evidence type="ECO:0000256" key="1">
    <source>
        <dbReference type="ARBA" id="ARBA00008106"/>
    </source>
</evidence>
<dbReference type="InterPro" id="IPR036412">
    <property type="entry name" value="HAD-like_sf"/>
</dbReference>
<dbReference type="OrthoDB" id="40579at2759"/>
<dbReference type="InterPro" id="IPR023198">
    <property type="entry name" value="PGP-like_dom2"/>
</dbReference>
<dbReference type="SFLD" id="SFLDS00003">
    <property type="entry name" value="Haloacid_Dehalogenase"/>
    <property type="match status" value="1"/>
</dbReference>
<protein>
    <submittedName>
        <fullName evidence="3">Haloacid dehalogenase</fullName>
    </submittedName>
</protein>
<dbReference type="Gene3D" id="3.40.50.1000">
    <property type="entry name" value="HAD superfamily/HAD-like"/>
    <property type="match status" value="1"/>
</dbReference>
<accession>A0A3N2PJF2</accession>
<sequence length="276" mass="31089">MSSSPSNVLPTQVKALTFDIFGTVVDWRSSVIDELNTLAESKLRASTGDDTTPETAQAREVLGRLTREDWARFAQQWRDSYKRFTAGFIPGTTPWKDVDAHHLDSLTVLLREWGLAAAFPDPEEVQRLSRAWHRLRPWPDSSAGLRLLGRRFITATLSNGNTSLLEDLNEFGGLGFGAILSAEDFRAYKPSREVYDGAVRELGLENPRDVAMVAAHLGDLAGARRAGLRTVYVERPQEEDWRKDEERYQQAKEWVDIWIPEGEDGFVELASRLGLT</sequence>
<dbReference type="GO" id="GO:0016791">
    <property type="term" value="F:phosphatase activity"/>
    <property type="evidence" value="ECO:0007669"/>
    <property type="project" value="UniProtKB-ARBA"/>
</dbReference>
<dbReference type="NCBIfam" id="TIGR01493">
    <property type="entry name" value="HAD-SF-IA-v2"/>
    <property type="match status" value="1"/>
</dbReference>
<reference evidence="3 4" key="1">
    <citation type="journal article" date="2018" name="Mol. Ecol.">
        <title>The obligate alkalophilic soda-lake fungus Sodiomyces alkalinus has shifted to a protein diet.</title>
        <authorList>
            <person name="Grum-Grzhimaylo A.A."/>
            <person name="Falkoski D.L."/>
            <person name="van den Heuvel J."/>
            <person name="Valero-Jimenez C.A."/>
            <person name="Min B."/>
            <person name="Choi I.G."/>
            <person name="Lipzen A."/>
            <person name="Daum C.G."/>
            <person name="Aanen D.K."/>
            <person name="Tsang A."/>
            <person name="Henrissat B."/>
            <person name="Bilanenko E.N."/>
            <person name="de Vries R.P."/>
            <person name="van Kan J.A.L."/>
            <person name="Grigoriev I.V."/>
            <person name="Debets A.J.M."/>
        </authorList>
    </citation>
    <scope>NUCLEOTIDE SEQUENCE [LARGE SCALE GENOMIC DNA]</scope>
    <source>
        <strain evidence="3 4">F11</strain>
    </source>
</reference>
<dbReference type="RefSeq" id="XP_028462451.1">
    <property type="nucleotide sequence ID" value="XM_028608511.1"/>
</dbReference>
<dbReference type="InterPro" id="IPR006328">
    <property type="entry name" value="2-HAD"/>
</dbReference>
<dbReference type="PANTHER" id="PTHR43316:SF3">
    <property type="entry name" value="HALOACID DEHALOGENASE, TYPE II (AFU_ORTHOLOGUE AFUA_2G07750)-RELATED"/>
    <property type="match status" value="1"/>
</dbReference>